<dbReference type="Proteomes" id="UP000673691">
    <property type="component" value="Unassembled WGS sequence"/>
</dbReference>
<gene>
    <name evidence="7" type="ORF">BJ554DRAFT_7320</name>
</gene>
<proteinExistence type="predicted"/>
<dbReference type="InterPro" id="IPR029489">
    <property type="entry name" value="OGT/SEC/SPY_C"/>
</dbReference>
<organism evidence="7 8">
    <name type="scientific">Olpidium bornovanus</name>
    <dbReference type="NCBI Taxonomy" id="278681"/>
    <lineage>
        <taxon>Eukaryota</taxon>
        <taxon>Fungi</taxon>
        <taxon>Fungi incertae sedis</taxon>
        <taxon>Olpidiomycota</taxon>
        <taxon>Olpidiomycotina</taxon>
        <taxon>Olpidiomycetes</taxon>
        <taxon>Olpidiales</taxon>
        <taxon>Olpidiaceae</taxon>
        <taxon>Olpidium</taxon>
    </lineage>
</organism>
<evidence type="ECO:0000313" key="7">
    <source>
        <dbReference type="EMBL" id="KAG5460608.1"/>
    </source>
</evidence>
<keyword evidence="3" id="KW-0677">Repeat</keyword>
<evidence type="ECO:0000256" key="5">
    <source>
        <dbReference type="SAM" id="MobiDB-lite"/>
    </source>
</evidence>
<dbReference type="PANTHER" id="PTHR44998:SF1">
    <property type="entry name" value="UDP-N-ACETYLGLUCOSAMINE--PEPTIDE N-ACETYLGLUCOSAMINYLTRANSFERASE 110 KDA SUBUNIT"/>
    <property type="match status" value="1"/>
</dbReference>
<evidence type="ECO:0000256" key="1">
    <source>
        <dbReference type="ARBA" id="ARBA00004922"/>
    </source>
</evidence>
<evidence type="ECO:0000256" key="4">
    <source>
        <dbReference type="ARBA" id="ARBA00022803"/>
    </source>
</evidence>
<dbReference type="GO" id="GO:0016757">
    <property type="term" value="F:glycosyltransferase activity"/>
    <property type="evidence" value="ECO:0007669"/>
    <property type="project" value="UniProtKB-KW"/>
</dbReference>
<feature type="domain" description="O-GlcNAc transferase C-terminal" evidence="6">
    <location>
        <begin position="1"/>
        <end position="53"/>
    </location>
</feature>
<dbReference type="Pfam" id="PF13844">
    <property type="entry name" value="Glyco_transf_41"/>
    <property type="match status" value="2"/>
</dbReference>
<reference evidence="7 8" key="1">
    <citation type="journal article" name="Sci. Rep.">
        <title>Genome-scale phylogenetic analyses confirm Olpidium as the closest living zoosporic fungus to the non-flagellated, terrestrial fungi.</title>
        <authorList>
            <person name="Chang Y."/>
            <person name="Rochon D."/>
            <person name="Sekimoto S."/>
            <person name="Wang Y."/>
            <person name="Chovatia M."/>
            <person name="Sandor L."/>
            <person name="Salamov A."/>
            <person name="Grigoriev I.V."/>
            <person name="Stajich J.E."/>
            <person name="Spatafora J.W."/>
        </authorList>
    </citation>
    <scope>NUCLEOTIDE SEQUENCE [LARGE SCALE GENOMIC DNA]</scope>
    <source>
        <strain evidence="7">S191</strain>
    </source>
</reference>
<name>A0A8H7ZX37_9FUNG</name>
<evidence type="ECO:0000256" key="3">
    <source>
        <dbReference type="ARBA" id="ARBA00022737"/>
    </source>
</evidence>
<evidence type="ECO:0000313" key="8">
    <source>
        <dbReference type="Proteomes" id="UP000673691"/>
    </source>
</evidence>
<dbReference type="OrthoDB" id="421121at2759"/>
<keyword evidence="8" id="KW-1185">Reference proteome</keyword>
<keyword evidence="2" id="KW-0808">Transferase</keyword>
<feature type="non-terminal residue" evidence="7">
    <location>
        <position position="1"/>
    </location>
</feature>
<accession>A0A8H7ZX37</accession>
<comment type="caution">
    <text evidence="7">The sequence shown here is derived from an EMBL/GenBank/DDBJ whole genome shotgun (WGS) entry which is preliminary data.</text>
</comment>
<dbReference type="PANTHER" id="PTHR44998">
    <property type="match status" value="1"/>
</dbReference>
<dbReference type="Gene3D" id="3.40.50.2000">
    <property type="entry name" value="Glycogen Phosphorylase B"/>
    <property type="match status" value="1"/>
</dbReference>
<dbReference type="GO" id="GO:0006493">
    <property type="term" value="P:protein O-linked glycosylation"/>
    <property type="evidence" value="ECO:0007669"/>
    <property type="project" value="TreeGrafter"/>
</dbReference>
<dbReference type="EMBL" id="JAEFCI010004963">
    <property type="protein sequence ID" value="KAG5460608.1"/>
    <property type="molecule type" value="Genomic_DNA"/>
</dbReference>
<dbReference type="AlphaFoldDB" id="A0A8H7ZX37"/>
<feature type="region of interest" description="Disordered" evidence="5">
    <location>
        <begin position="303"/>
        <end position="326"/>
    </location>
</feature>
<comment type="pathway">
    <text evidence="1">Protein modification; protein glycosylation.</text>
</comment>
<protein>
    <submittedName>
        <fullName evidence="7">UDP-N-acetylglucosamine-peptide N-acetylglucosaminyltransferase</fullName>
    </submittedName>
</protein>
<evidence type="ECO:0000259" key="6">
    <source>
        <dbReference type="Pfam" id="PF13844"/>
    </source>
</evidence>
<feature type="domain" description="O-GlcNAc transferase C-terminal" evidence="6">
    <location>
        <begin position="104"/>
        <end position="190"/>
    </location>
</feature>
<sequence length="326" mass="35943">IDPAIFLVWLRILHRVPHSILWLLKFPAAGEEHLRRTALEWGGDDVANRVIFTGAFVGARVRLCGVFVRSSPPRVRTLVLSIVPTRLASPDSFLILFYFIFDPDVAPKHIHITRGRVADIFLDTPECNAHTTAADILWSGTPIVTHARHLHKMCSRVAASIARTTGDDCAAQMVVASEKEYENRAVELASGLRWELEGGHESAGPPPGEHLGLPSPRVVRIRGPLAELRKSLFLSRDTSRLFDTPRWTRNLEKGLWEAWRRWEIGEEWGAFAAAGGRGGAGFRFGTEEACIWVADDDDGTSAQRYGRSARRPLRSASGGSGGGGNK</sequence>
<keyword evidence="7" id="KW-0328">Glycosyltransferase</keyword>
<keyword evidence="4" id="KW-0802">TPR repeat</keyword>
<evidence type="ECO:0000256" key="2">
    <source>
        <dbReference type="ARBA" id="ARBA00022679"/>
    </source>
</evidence>